<reference evidence="3 4" key="1">
    <citation type="submission" date="2014-03" db="EMBL/GenBank/DDBJ databases">
        <title>Genome of Paenirhodobacter enshiensis DW2-9.</title>
        <authorList>
            <person name="Wang D."/>
            <person name="Wang G."/>
        </authorList>
    </citation>
    <scope>NUCLEOTIDE SEQUENCE [LARGE SCALE GENOMIC DNA]</scope>
    <source>
        <strain evidence="3 4">DW2-9</strain>
    </source>
</reference>
<feature type="chain" id="PRO_5001817347" description="Pilus assembly protein TadD" evidence="2">
    <location>
        <begin position="21"/>
        <end position="286"/>
    </location>
</feature>
<feature type="repeat" description="TPR" evidence="1">
    <location>
        <begin position="172"/>
        <end position="205"/>
    </location>
</feature>
<evidence type="ECO:0008006" key="5">
    <source>
        <dbReference type="Google" id="ProtNLM"/>
    </source>
</evidence>
<feature type="signal peptide" evidence="2">
    <location>
        <begin position="1"/>
        <end position="20"/>
    </location>
</feature>
<dbReference type="EMBL" id="JFZB01000007">
    <property type="protein sequence ID" value="KFI28020.1"/>
    <property type="molecule type" value="Genomic_DNA"/>
</dbReference>
<dbReference type="PROSITE" id="PS51257">
    <property type="entry name" value="PROKAR_LIPOPROTEIN"/>
    <property type="match status" value="1"/>
</dbReference>
<proteinExistence type="predicted"/>
<dbReference type="SUPFAM" id="SSF48452">
    <property type="entry name" value="TPR-like"/>
    <property type="match status" value="1"/>
</dbReference>
<dbReference type="InterPro" id="IPR019734">
    <property type="entry name" value="TPR_rpt"/>
</dbReference>
<protein>
    <recommendedName>
        <fullName evidence="5">Pilus assembly protein TadD</fullName>
    </recommendedName>
</protein>
<dbReference type="OrthoDB" id="7819234at2"/>
<evidence type="ECO:0000256" key="2">
    <source>
        <dbReference type="SAM" id="SignalP"/>
    </source>
</evidence>
<dbReference type="PROSITE" id="PS50005">
    <property type="entry name" value="TPR"/>
    <property type="match status" value="1"/>
</dbReference>
<sequence>MIPKLFVPVAVLTGCTIALAGCGGQDKTQAAMDTVAAVDQSNMAEIMLTVGDPQEAVNYFTRMSTEKPDKIDYQRGLAKSLVRAGKPVQGVAIWKKVLSMPGASDADRVSMAEAQVRANDWKGAQATLASVPPTYESFDRYKIEAMVADSNKQWSRADSYYETAVGLTTQPAGVMNNWGFSKLSRGDAAGAEQLFREALTYDPSNFTTKNNLVLARAAQRKYEMPVIEMSQQERAQLLYTAGLSAVKQGDITTGRGLLQDAVDTSPTYFEEASRALQALDSTTVKH</sequence>
<dbReference type="STRING" id="1105367.CG50_13965"/>
<keyword evidence="4" id="KW-1185">Reference proteome</keyword>
<organism evidence="3 4">
    <name type="scientific">Paenirhodobacter enshiensis</name>
    <dbReference type="NCBI Taxonomy" id="1105367"/>
    <lineage>
        <taxon>Bacteria</taxon>
        <taxon>Pseudomonadati</taxon>
        <taxon>Pseudomonadota</taxon>
        <taxon>Alphaproteobacteria</taxon>
        <taxon>Rhodobacterales</taxon>
        <taxon>Rhodobacter group</taxon>
        <taxon>Paenirhodobacter</taxon>
    </lineage>
</organism>
<keyword evidence="2" id="KW-0732">Signal</keyword>
<evidence type="ECO:0000313" key="3">
    <source>
        <dbReference type="EMBL" id="KFI28020.1"/>
    </source>
</evidence>
<dbReference type="InterPro" id="IPR011990">
    <property type="entry name" value="TPR-like_helical_dom_sf"/>
</dbReference>
<name>A0A086Y170_9RHOB</name>
<dbReference type="RefSeq" id="WP_036636043.1">
    <property type="nucleotide sequence ID" value="NZ_CAXYYU010000009.1"/>
</dbReference>
<evidence type="ECO:0000256" key="1">
    <source>
        <dbReference type="PROSITE-ProRule" id="PRU00339"/>
    </source>
</evidence>
<dbReference type="Proteomes" id="UP000028824">
    <property type="component" value="Unassembled WGS sequence"/>
</dbReference>
<accession>A0A086Y170</accession>
<dbReference type="eggNOG" id="COG5010">
    <property type="taxonomic scope" value="Bacteria"/>
</dbReference>
<evidence type="ECO:0000313" key="4">
    <source>
        <dbReference type="Proteomes" id="UP000028824"/>
    </source>
</evidence>
<dbReference type="AlphaFoldDB" id="A0A086Y170"/>
<comment type="caution">
    <text evidence="3">The sequence shown here is derived from an EMBL/GenBank/DDBJ whole genome shotgun (WGS) entry which is preliminary data.</text>
</comment>
<gene>
    <name evidence="3" type="ORF">CG50_13965</name>
</gene>
<keyword evidence="1" id="KW-0802">TPR repeat</keyword>
<dbReference type="Gene3D" id="1.25.40.10">
    <property type="entry name" value="Tetratricopeptide repeat domain"/>
    <property type="match status" value="2"/>
</dbReference>